<keyword evidence="2" id="KW-0378">Hydrolase</keyword>
<comment type="caution">
    <text evidence="5">The sequence shown here is derived from an EMBL/GenBank/DDBJ whole genome shotgun (WGS) entry which is preliminary data.</text>
</comment>
<dbReference type="InterPro" id="IPR045849">
    <property type="entry name" value="IP5P_plant"/>
</dbReference>
<reference evidence="5 6" key="1">
    <citation type="journal article" date="2021" name="Comput. Struct. Biotechnol. J.">
        <title>De novo genome assembly of the potent medicinal plant Rehmannia glutinosa using nanopore technology.</title>
        <authorList>
            <person name="Ma L."/>
            <person name="Dong C."/>
            <person name="Song C."/>
            <person name="Wang X."/>
            <person name="Zheng X."/>
            <person name="Niu Y."/>
            <person name="Chen S."/>
            <person name="Feng W."/>
        </authorList>
    </citation>
    <scope>NUCLEOTIDE SEQUENCE [LARGE SCALE GENOMIC DNA]</scope>
    <source>
        <strain evidence="5">DH-2019</strain>
    </source>
</reference>
<evidence type="ECO:0000256" key="1">
    <source>
        <dbReference type="ARBA" id="ARBA00010768"/>
    </source>
</evidence>
<comment type="similarity">
    <text evidence="1">Belongs to the inositol polyphosphate 5-phosphatase family.</text>
</comment>
<proteinExistence type="inferred from homology"/>
<dbReference type="Gene3D" id="3.60.10.10">
    <property type="entry name" value="Endonuclease/exonuclease/phosphatase"/>
    <property type="match status" value="1"/>
</dbReference>
<feature type="region of interest" description="Disordered" evidence="3">
    <location>
        <begin position="61"/>
        <end position="87"/>
    </location>
</feature>
<name>A0ABR0VKX6_REHGL</name>
<dbReference type="EMBL" id="JABTTQ020001120">
    <property type="protein sequence ID" value="KAK6135030.1"/>
    <property type="molecule type" value="Genomic_DNA"/>
</dbReference>
<dbReference type="Pfam" id="PF22669">
    <property type="entry name" value="Exo_endo_phos2"/>
    <property type="match status" value="1"/>
</dbReference>
<evidence type="ECO:0000313" key="5">
    <source>
        <dbReference type="EMBL" id="KAK6135030.1"/>
    </source>
</evidence>
<evidence type="ECO:0000259" key="4">
    <source>
        <dbReference type="SMART" id="SM00128"/>
    </source>
</evidence>
<evidence type="ECO:0000256" key="2">
    <source>
        <dbReference type="ARBA" id="ARBA00022801"/>
    </source>
</evidence>
<dbReference type="PANTHER" id="PTHR45666:SF22">
    <property type="entry name" value="TYPE I INOSITOL POLYPHOSPHATE 5-PHOSPHATASE 4"/>
    <property type="match status" value="1"/>
</dbReference>
<dbReference type="PANTHER" id="PTHR45666">
    <property type="entry name" value="TYPE IV INOSITOL POLYPHOSPHATE 5-PHOSPHATASE 9"/>
    <property type="match status" value="1"/>
</dbReference>
<gene>
    <name evidence="5" type="ORF">DH2020_031208</name>
</gene>
<accession>A0ABR0VKX6</accession>
<dbReference type="InterPro" id="IPR036691">
    <property type="entry name" value="Endo/exonu/phosph_ase_sf"/>
</dbReference>
<evidence type="ECO:0000313" key="6">
    <source>
        <dbReference type="Proteomes" id="UP001318860"/>
    </source>
</evidence>
<dbReference type="SMART" id="SM00128">
    <property type="entry name" value="IPPc"/>
    <property type="match status" value="1"/>
</dbReference>
<keyword evidence="6" id="KW-1185">Reference proteome</keyword>
<evidence type="ECO:0000256" key="3">
    <source>
        <dbReference type="SAM" id="MobiDB-lite"/>
    </source>
</evidence>
<protein>
    <recommendedName>
        <fullName evidence="4">Inositol polyphosphate-related phosphatase domain-containing protein</fullName>
    </recommendedName>
</protein>
<sequence length="537" mass="62060">MKDGNSKKSKLSWPKTLVKKWFNLQSKSGDFHGDDIIHEGGDEVWRNNFSEREACNIKKTKTEKSNRRNHDRVQRNKIDPDSSQARDVHNYRFQEIVPLNAGNVLGTEDNGPARKWQSLIRKTLNNLPRSSGICLDDEFEGSNRKQDSSFSHRHSFRTSHSMRMMDSGIMMPHPTLDHRFSLCDRAIYGHRPGDYYCYDPYTKLDGCSSDDEDGISDSPVSYSHSISIFDRDRHHGQSRYFLVASKQMVGLFLMVWIRSDLRDAVRNLNVSCVGRGLMGYLGNKGSISISMSLYQTSFCFVCSHLTSGEKDGDELRRNSDVMEILRKTRFPQVHAMGMRIRLKRSSIMIESYGSGLELQNISFLPMRKGSCRDAQLESFLRIEQRHGRVFPGWNEGRIYFPPTYKYSNNSDRYAGENMHPKEKRRTPAWCDRILWLGHGLQQLSYVRGESRFSDHRPVYSLFLAEVESINCSRIKKSTSHSSSRVEVEELLPQYSHGYDELETEIDKLIFDIAIHIRFQKCSSKFFDPYLGIGKTNT</sequence>
<dbReference type="InterPro" id="IPR000300">
    <property type="entry name" value="IPPc"/>
</dbReference>
<organism evidence="5 6">
    <name type="scientific">Rehmannia glutinosa</name>
    <name type="common">Chinese foxglove</name>
    <dbReference type="NCBI Taxonomy" id="99300"/>
    <lineage>
        <taxon>Eukaryota</taxon>
        <taxon>Viridiplantae</taxon>
        <taxon>Streptophyta</taxon>
        <taxon>Embryophyta</taxon>
        <taxon>Tracheophyta</taxon>
        <taxon>Spermatophyta</taxon>
        <taxon>Magnoliopsida</taxon>
        <taxon>eudicotyledons</taxon>
        <taxon>Gunneridae</taxon>
        <taxon>Pentapetalae</taxon>
        <taxon>asterids</taxon>
        <taxon>lamiids</taxon>
        <taxon>Lamiales</taxon>
        <taxon>Orobanchaceae</taxon>
        <taxon>Rehmannieae</taxon>
        <taxon>Rehmannia</taxon>
    </lineage>
</organism>
<dbReference type="Proteomes" id="UP001318860">
    <property type="component" value="Unassembled WGS sequence"/>
</dbReference>
<feature type="domain" description="Inositol polyphosphate-related phosphatase" evidence="4">
    <location>
        <begin position="178"/>
        <end position="470"/>
    </location>
</feature>
<dbReference type="SUPFAM" id="SSF56219">
    <property type="entry name" value="DNase I-like"/>
    <property type="match status" value="1"/>
</dbReference>